<dbReference type="EMBL" id="JARKIE010000149">
    <property type="protein sequence ID" value="KAJ7675311.1"/>
    <property type="molecule type" value="Genomic_DNA"/>
</dbReference>
<keyword evidence="3" id="KW-1185">Reference proteome</keyword>
<feature type="region of interest" description="Disordered" evidence="1">
    <location>
        <begin position="294"/>
        <end position="372"/>
    </location>
</feature>
<accession>A0AAD7GC30</accession>
<evidence type="ECO:0000256" key="1">
    <source>
        <dbReference type="SAM" id="MobiDB-lite"/>
    </source>
</evidence>
<feature type="region of interest" description="Disordered" evidence="1">
    <location>
        <begin position="1"/>
        <end position="20"/>
    </location>
</feature>
<evidence type="ECO:0000313" key="3">
    <source>
        <dbReference type="Proteomes" id="UP001221757"/>
    </source>
</evidence>
<proteinExistence type="predicted"/>
<dbReference type="Proteomes" id="UP001221757">
    <property type="component" value="Unassembled WGS sequence"/>
</dbReference>
<feature type="compositionally biased region" description="Basic and acidic residues" evidence="1">
    <location>
        <begin position="132"/>
        <end position="159"/>
    </location>
</feature>
<comment type="caution">
    <text evidence="2">The sequence shown here is derived from an EMBL/GenBank/DDBJ whole genome shotgun (WGS) entry which is preliminary data.</text>
</comment>
<organism evidence="2 3">
    <name type="scientific">Mycena rosella</name>
    <name type="common">Pink bonnet</name>
    <name type="synonym">Agaricus rosellus</name>
    <dbReference type="NCBI Taxonomy" id="1033263"/>
    <lineage>
        <taxon>Eukaryota</taxon>
        <taxon>Fungi</taxon>
        <taxon>Dikarya</taxon>
        <taxon>Basidiomycota</taxon>
        <taxon>Agaricomycotina</taxon>
        <taxon>Agaricomycetes</taxon>
        <taxon>Agaricomycetidae</taxon>
        <taxon>Agaricales</taxon>
        <taxon>Marasmiineae</taxon>
        <taxon>Mycenaceae</taxon>
        <taxon>Mycena</taxon>
    </lineage>
</organism>
<protein>
    <submittedName>
        <fullName evidence="2">Uncharacterized protein</fullName>
    </submittedName>
</protein>
<reference evidence="2" key="1">
    <citation type="submission" date="2023-03" db="EMBL/GenBank/DDBJ databases">
        <title>Massive genome expansion in bonnet fungi (Mycena s.s.) driven by repeated elements and novel gene families across ecological guilds.</title>
        <authorList>
            <consortium name="Lawrence Berkeley National Laboratory"/>
            <person name="Harder C.B."/>
            <person name="Miyauchi S."/>
            <person name="Viragh M."/>
            <person name="Kuo A."/>
            <person name="Thoen E."/>
            <person name="Andreopoulos B."/>
            <person name="Lu D."/>
            <person name="Skrede I."/>
            <person name="Drula E."/>
            <person name="Henrissat B."/>
            <person name="Morin E."/>
            <person name="Kohler A."/>
            <person name="Barry K."/>
            <person name="LaButti K."/>
            <person name="Morin E."/>
            <person name="Salamov A."/>
            <person name="Lipzen A."/>
            <person name="Mereny Z."/>
            <person name="Hegedus B."/>
            <person name="Baldrian P."/>
            <person name="Stursova M."/>
            <person name="Weitz H."/>
            <person name="Taylor A."/>
            <person name="Grigoriev I.V."/>
            <person name="Nagy L.G."/>
            <person name="Martin F."/>
            <person name="Kauserud H."/>
        </authorList>
    </citation>
    <scope>NUCLEOTIDE SEQUENCE</scope>
    <source>
        <strain evidence="2">CBHHK067</strain>
    </source>
</reference>
<name>A0AAD7GC30_MYCRO</name>
<sequence>MSDLTSDSGKKASTRGCSAGSQGQACWSFSFCYQGFGHAELVVTTAQDLLDKALAEMPAVMPAEVQQLALAPQDGSQANPSVNTSEIWMRHKEKQRAKSKRVEPAMEPEAGPSNSSPRMPPPPPPTFVAKDSALHERLARQKEQDEAGSDKQAHREKALRQSPVHAVPVPAPIPVPAAHPTSILPVHPASIRPSGAAQPSATSALPLILPVPPPVPVPVPTPPQPSASSDDIQAFLAINASVPVRPSTSGAPKIEAATAASLMAIDTTWVQPIIPTIPNPAPAKRSRLASLLNTGQPLKRMAKGKKKQQPRDDSGSGEDFGQPEADEDEEDEDGKGETLDAALDSKTNSKSQPKKKRHQEKGGMLGDLGTGFPVSVPEKKAVNTWGQWEALSVGEKDGLIATASASIRTMFALECQKGKGHCGEFKPSHLRSYVRDIQTLCPEAACMTFAIAIEIHLNKTGNYICGYHVNHQTVNQTRQDGDEDALWGIMGQPQPFHIGATIAEAESLRRAPGFFHCGCDAGEVAFGFWVWKVWQATRLVGSEPEVWNNNFTGVFLGGTWVTEGLRSQRIVPRLRAFLYSEFLGRSGLTLADIYRVQRTPEQHERYMLEKQLTSLLERLNAASNHIETMGEPDPELEYVIVQKKDVITAED</sequence>
<gene>
    <name evidence="2" type="ORF">B0H17DRAFT_1140261</name>
</gene>
<evidence type="ECO:0000313" key="2">
    <source>
        <dbReference type="EMBL" id="KAJ7675311.1"/>
    </source>
</evidence>
<dbReference type="AlphaFoldDB" id="A0AAD7GC30"/>
<feature type="compositionally biased region" description="Acidic residues" evidence="1">
    <location>
        <begin position="324"/>
        <end position="334"/>
    </location>
</feature>
<feature type="region of interest" description="Disordered" evidence="1">
    <location>
        <begin position="91"/>
        <end position="173"/>
    </location>
</feature>